<evidence type="ECO:0008006" key="3">
    <source>
        <dbReference type="Google" id="ProtNLM"/>
    </source>
</evidence>
<protein>
    <recommendedName>
        <fullName evidence="3">LysR family transcriptional regulator</fullName>
    </recommendedName>
</protein>
<name>A0ABV8G7E0_9ACTN</name>
<dbReference type="RefSeq" id="WP_379529074.1">
    <property type="nucleotide sequence ID" value="NZ_JBHSBI010000008.1"/>
</dbReference>
<dbReference type="Proteomes" id="UP001595851">
    <property type="component" value="Unassembled WGS sequence"/>
</dbReference>
<keyword evidence="2" id="KW-1185">Reference proteome</keyword>
<gene>
    <name evidence="1" type="ORF">ACFOY2_17395</name>
</gene>
<sequence length="42" mass="4537">MASRIAHLSLLDAIFVCLAMRRPSAASVALELTGVVLAEHRF</sequence>
<dbReference type="EMBL" id="JBHSBI010000008">
    <property type="protein sequence ID" value="MFC4009010.1"/>
    <property type="molecule type" value="Genomic_DNA"/>
</dbReference>
<accession>A0ABV8G7E0</accession>
<organism evidence="1 2">
    <name type="scientific">Nonomuraea purpurea</name>
    <dbReference type="NCBI Taxonomy" id="1849276"/>
    <lineage>
        <taxon>Bacteria</taxon>
        <taxon>Bacillati</taxon>
        <taxon>Actinomycetota</taxon>
        <taxon>Actinomycetes</taxon>
        <taxon>Streptosporangiales</taxon>
        <taxon>Streptosporangiaceae</taxon>
        <taxon>Nonomuraea</taxon>
    </lineage>
</organism>
<evidence type="ECO:0000313" key="2">
    <source>
        <dbReference type="Proteomes" id="UP001595851"/>
    </source>
</evidence>
<proteinExistence type="predicted"/>
<comment type="caution">
    <text evidence="1">The sequence shown here is derived from an EMBL/GenBank/DDBJ whole genome shotgun (WGS) entry which is preliminary data.</text>
</comment>
<reference evidence="2" key="1">
    <citation type="journal article" date="2019" name="Int. J. Syst. Evol. Microbiol.">
        <title>The Global Catalogue of Microorganisms (GCM) 10K type strain sequencing project: providing services to taxonomists for standard genome sequencing and annotation.</title>
        <authorList>
            <consortium name="The Broad Institute Genomics Platform"/>
            <consortium name="The Broad Institute Genome Sequencing Center for Infectious Disease"/>
            <person name="Wu L."/>
            <person name="Ma J."/>
        </authorList>
    </citation>
    <scope>NUCLEOTIDE SEQUENCE [LARGE SCALE GENOMIC DNA]</scope>
    <source>
        <strain evidence="2">TBRC 1276</strain>
    </source>
</reference>
<evidence type="ECO:0000313" key="1">
    <source>
        <dbReference type="EMBL" id="MFC4009010.1"/>
    </source>
</evidence>